<organism evidence="11">
    <name type="scientific">bioreactor metagenome</name>
    <dbReference type="NCBI Taxonomy" id="1076179"/>
    <lineage>
        <taxon>unclassified sequences</taxon>
        <taxon>metagenomes</taxon>
        <taxon>ecological metagenomes</taxon>
    </lineage>
</organism>
<keyword evidence="3 11" id="KW-0808">Transferase</keyword>
<evidence type="ECO:0000256" key="10">
    <source>
        <dbReference type="SAM" id="Phobius"/>
    </source>
</evidence>
<dbReference type="AlphaFoldDB" id="A0A644TTL4"/>
<keyword evidence="1" id="KW-1003">Cell membrane</keyword>
<feature type="transmembrane region" description="Helical" evidence="10">
    <location>
        <begin position="157"/>
        <end position="180"/>
    </location>
</feature>
<protein>
    <submittedName>
        <fullName evidence="11">Glycerol-3-phosphate acyltransferase</fullName>
        <ecNumber evidence="11">2.3.1.-</ecNumber>
    </submittedName>
</protein>
<dbReference type="EC" id="2.3.1.-" evidence="11"/>
<keyword evidence="11" id="KW-0012">Acyltransferase</keyword>
<dbReference type="GO" id="GO:0008654">
    <property type="term" value="P:phospholipid biosynthetic process"/>
    <property type="evidence" value="ECO:0007669"/>
    <property type="project" value="UniProtKB-KW"/>
</dbReference>
<gene>
    <name evidence="11" type="primary">plsY_12</name>
    <name evidence="11" type="ORF">SDC9_15730</name>
</gene>
<name>A0A644TTL4_9ZZZZ</name>
<evidence type="ECO:0000256" key="2">
    <source>
        <dbReference type="ARBA" id="ARBA00022516"/>
    </source>
</evidence>
<dbReference type="PANTHER" id="PTHR30309">
    <property type="entry name" value="INNER MEMBRANE PROTEIN YGIH"/>
    <property type="match status" value="1"/>
</dbReference>
<dbReference type="Pfam" id="PF02660">
    <property type="entry name" value="G3P_acyltransf"/>
    <property type="match status" value="1"/>
</dbReference>
<dbReference type="InterPro" id="IPR003811">
    <property type="entry name" value="G3P_acylTferase_PlsY"/>
</dbReference>
<keyword evidence="8" id="KW-0594">Phospholipid biosynthesis</keyword>
<keyword evidence="2" id="KW-0444">Lipid biosynthesis</keyword>
<keyword evidence="9" id="KW-1208">Phospholipid metabolism</keyword>
<proteinExistence type="inferred from homology"/>
<keyword evidence="4 10" id="KW-0812">Transmembrane</keyword>
<evidence type="ECO:0000256" key="3">
    <source>
        <dbReference type="ARBA" id="ARBA00022679"/>
    </source>
</evidence>
<comment type="caution">
    <text evidence="11">The sequence shown here is derived from an EMBL/GenBank/DDBJ whole genome shotgun (WGS) entry which is preliminary data.</text>
</comment>
<dbReference type="HAMAP" id="MF_01043">
    <property type="entry name" value="PlsY"/>
    <property type="match status" value="1"/>
</dbReference>
<feature type="transmembrane region" description="Helical" evidence="10">
    <location>
        <begin position="6"/>
        <end position="28"/>
    </location>
</feature>
<keyword evidence="6" id="KW-0443">Lipid metabolism</keyword>
<dbReference type="PANTHER" id="PTHR30309:SF0">
    <property type="entry name" value="GLYCEROL-3-PHOSPHATE ACYLTRANSFERASE-RELATED"/>
    <property type="match status" value="1"/>
</dbReference>
<dbReference type="SMART" id="SM01207">
    <property type="entry name" value="G3P_acyltransf"/>
    <property type="match status" value="1"/>
</dbReference>
<dbReference type="EMBL" id="VSSQ01000050">
    <property type="protein sequence ID" value="MPL69979.1"/>
    <property type="molecule type" value="Genomic_DNA"/>
</dbReference>
<keyword evidence="7 10" id="KW-0472">Membrane</keyword>
<evidence type="ECO:0000256" key="9">
    <source>
        <dbReference type="ARBA" id="ARBA00023264"/>
    </source>
</evidence>
<evidence type="ECO:0000256" key="5">
    <source>
        <dbReference type="ARBA" id="ARBA00022989"/>
    </source>
</evidence>
<dbReference type="GO" id="GO:0043772">
    <property type="term" value="F:acyl-phosphate glycerol-3-phosphate acyltransferase activity"/>
    <property type="evidence" value="ECO:0007669"/>
    <property type="project" value="InterPro"/>
</dbReference>
<feature type="transmembrane region" description="Helical" evidence="10">
    <location>
        <begin position="49"/>
        <end position="65"/>
    </location>
</feature>
<evidence type="ECO:0000256" key="1">
    <source>
        <dbReference type="ARBA" id="ARBA00022475"/>
    </source>
</evidence>
<accession>A0A644TTL4</accession>
<feature type="transmembrane region" description="Helical" evidence="10">
    <location>
        <begin position="126"/>
        <end position="150"/>
    </location>
</feature>
<evidence type="ECO:0000313" key="11">
    <source>
        <dbReference type="EMBL" id="MPL69979.1"/>
    </source>
</evidence>
<evidence type="ECO:0000256" key="4">
    <source>
        <dbReference type="ARBA" id="ARBA00022692"/>
    </source>
</evidence>
<feature type="transmembrane region" description="Helical" evidence="10">
    <location>
        <begin position="98"/>
        <end position="120"/>
    </location>
</feature>
<evidence type="ECO:0000256" key="8">
    <source>
        <dbReference type="ARBA" id="ARBA00023209"/>
    </source>
</evidence>
<reference evidence="11" key="1">
    <citation type="submission" date="2019-08" db="EMBL/GenBank/DDBJ databases">
        <authorList>
            <person name="Kucharzyk K."/>
            <person name="Murdoch R.W."/>
            <person name="Higgins S."/>
            <person name="Loffler F."/>
        </authorList>
    </citation>
    <scope>NUCLEOTIDE SEQUENCE</scope>
</reference>
<feature type="transmembrane region" description="Helical" evidence="10">
    <location>
        <begin position="186"/>
        <end position="203"/>
    </location>
</feature>
<keyword evidence="5 10" id="KW-1133">Transmembrane helix</keyword>
<evidence type="ECO:0000256" key="7">
    <source>
        <dbReference type="ARBA" id="ARBA00023136"/>
    </source>
</evidence>
<evidence type="ECO:0000256" key="6">
    <source>
        <dbReference type="ARBA" id="ARBA00023098"/>
    </source>
</evidence>
<dbReference type="GO" id="GO:0005886">
    <property type="term" value="C:plasma membrane"/>
    <property type="evidence" value="ECO:0007669"/>
    <property type="project" value="InterPro"/>
</dbReference>
<sequence>MTLIHYIMLSLGCVVAYLVGSIPSAVWIGKSFYGVDVREKGSKNAGATNTIRVLGLLPGLFVLLNDALKGWFAVYLGNFFGRFYTEIWGMVSGAEYLTYYKLGLGVIAVIGHALPIYVGFKGGKGVATMLGVVIGIFEHLLPLILLIFIFTFILYKYISLASIVTSIAFPILYVTCGHWLNYQVYVPLIVFTSLVAIFIPYTHRKNIKRLLKKEEPKFKFKKTVDE</sequence>
<dbReference type="NCBIfam" id="TIGR00023">
    <property type="entry name" value="glycerol-3-phosphate 1-O-acyltransferase PlsY"/>
    <property type="match status" value="1"/>
</dbReference>